<feature type="compositionally biased region" description="Polar residues" evidence="1">
    <location>
        <begin position="1"/>
        <end position="20"/>
    </location>
</feature>
<organism evidence="2 3">
    <name type="scientific">Adiantum capillus-veneris</name>
    <name type="common">Maidenhair fern</name>
    <dbReference type="NCBI Taxonomy" id="13818"/>
    <lineage>
        <taxon>Eukaryota</taxon>
        <taxon>Viridiplantae</taxon>
        <taxon>Streptophyta</taxon>
        <taxon>Embryophyta</taxon>
        <taxon>Tracheophyta</taxon>
        <taxon>Polypodiopsida</taxon>
        <taxon>Polypodiidae</taxon>
        <taxon>Polypodiales</taxon>
        <taxon>Pteridineae</taxon>
        <taxon>Pteridaceae</taxon>
        <taxon>Vittarioideae</taxon>
        <taxon>Adiantum</taxon>
    </lineage>
</organism>
<name>A0A9D4UK01_ADICA</name>
<dbReference type="AlphaFoldDB" id="A0A9D4UK01"/>
<gene>
    <name evidence="2" type="ORF">GOP47_0015223</name>
</gene>
<reference evidence="2" key="1">
    <citation type="submission" date="2021-01" db="EMBL/GenBank/DDBJ databases">
        <title>Adiantum capillus-veneris genome.</title>
        <authorList>
            <person name="Fang Y."/>
            <person name="Liao Q."/>
        </authorList>
    </citation>
    <scope>NUCLEOTIDE SEQUENCE</scope>
    <source>
        <strain evidence="2">H3</strain>
        <tissue evidence="2">Leaf</tissue>
    </source>
</reference>
<feature type="region of interest" description="Disordered" evidence="1">
    <location>
        <begin position="1"/>
        <end position="24"/>
    </location>
</feature>
<feature type="region of interest" description="Disordered" evidence="1">
    <location>
        <begin position="110"/>
        <end position="143"/>
    </location>
</feature>
<evidence type="ECO:0000313" key="2">
    <source>
        <dbReference type="EMBL" id="KAI5068922.1"/>
    </source>
</evidence>
<protein>
    <submittedName>
        <fullName evidence="2">Uncharacterized protein</fullName>
    </submittedName>
</protein>
<keyword evidence="3" id="KW-1185">Reference proteome</keyword>
<evidence type="ECO:0000256" key="1">
    <source>
        <dbReference type="SAM" id="MobiDB-lite"/>
    </source>
</evidence>
<dbReference type="OrthoDB" id="2006128at2759"/>
<dbReference type="Proteomes" id="UP000886520">
    <property type="component" value="Chromosome 15"/>
</dbReference>
<sequence>MDVHISSNTIEEEPNCSQVPCSEEEPDCSQVPCTPMDDVACDVASVLTNLGADLPPPLTNPSVIEILKVPHENVTIGQVQGEAFVDYTNSLILTSSQYIESMKAKQAKREQLDQLQEERRKQKEQKRKETMELSLHRKQQKEEEKLKRAAKRQWDAQQIQFEHKMRAILWEGETPHAPLHPLHVPNIWQKARRAARLQALGLKKASRKDTCSQA</sequence>
<comment type="caution">
    <text evidence="2">The sequence shown here is derived from an EMBL/GenBank/DDBJ whole genome shotgun (WGS) entry which is preliminary data.</text>
</comment>
<dbReference type="EMBL" id="JABFUD020000015">
    <property type="protein sequence ID" value="KAI5068922.1"/>
    <property type="molecule type" value="Genomic_DNA"/>
</dbReference>
<proteinExistence type="predicted"/>
<evidence type="ECO:0000313" key="3">
    <source>
        <dbReference type="Proteomes" id="UP000886520"/>
    </source>
</evidence>
<accession>A0A9D4UK01</accession>